<sequence>MDEKLEMSRQCALAALKANHILGCIKRCVASRSREMILPLYSALVRPHLEYCVQVWSPQCRKDMDLVEQVQRRATKMIRVLEHLCYEDRLRELGLFSLEKRRLWGDLRAAFQYLRGAYRKAGDSLFTKACSDRTRGNGFKLEKSRFRLDLRNKFFTTRVVEHWNRLPREVVETPSLEIFKVRLDEALGNLV</sequence>
<proteinExistence type="predicted"/>
<dbReference type="AlphaFoldDB" id="A0A2I0U122"/>
<dbReference type="OrthoDB" id="419189at2759"/>
<evidence type="ECO:0000313" key="2">
    <source>
        <dbReference type="Proteomes" id="UP000233556"/>
    </source>
</evidence>
<organism evidence="1 2">
    <name type="scientific">Limosa lapponica baueri</name>
    <dbReference type="NCBI Taxonomy" id="1758121"/>
    <lineage>
        <taxon>Eukaryota</taxon>
        <taxon>Metazoa</taxon>
        <taxon>Chordata</taxon>
        <taxon>Craniata</taxon>
        <taxon>Vertebrata</taxon>
        <taxon>Euteleostomi</taxon>
        <taxon>Archelosauria</taxon>
        <taxon>Archosauria</taxon>
        <taxon>Dinosauria</taxon>
        <taxon>Saurischia</taxon>
        <taxon>Theropoda</taxon>
        <taxon>Coelurosauria</taxon>
        <taxon>Aves</taxon>
        <taxon>Neognathae</taxon>
        <taxon>Neoaves</taxon>
        <taxon>Charadriiformes</taxon>
        <taxon>Scolopacidae</taxon>
        <taxon>Limosa</taxon>
    </lineage>
</organism>
<dbReference type="Proteomes" id="UP000233556">
    <property type="component" value="Unassembled WGS sequence"/>
</dbReference>
<evidence type="ECO:0000313" key="1">
    <source>
        <dbReference type="EMBL" id="PKU39741.1"/>
    </source>
</evidence>
<gene>
    <name evidence="1" type="ORF">llap_9962</name>
</gene>
<dbReference type="PANTHER" id="PTHR33332">
    <property type="entry name" value="REVERSE TRANSCRIPTASE DOMAIN-CONTAINING PROTEIN"/>
    <property type="match status" value="1"/>
</dbReference>
<reference evidence="2" key="1">
    <citation type="submission" date="2017-11" db="EMBL/GenBank/DDBJ databases">
        <authorList>
            <person name="Lima N.C."/>
            <person name="Parody-Merino A.M."/>
            <person name="Battley P.F."/>
            <person name="Fidler A.E."/>
            <person name="Prosdocimi F."/>
        </authorList>
    </citation>
    <scope>NUCLEOTIDE SEQUENCE [LARGE SCALE GENOMIC DNA]</scope>
</reference>
<protein>
    <submittedName>
        <fullName evidence="1">Uncharacterized protein</fullName>
    </submittedName>
</protein>
<reference evidence="2" key="2">
    <citation type="submission" date="2017-12" db="EMBL/GenBank/DDBJ databases">
        <title>Genome sequence of the Bar-tailed Godwit (Limosa lapponica baueri).</title>
        <authorList>
            <person name="Lima N.C.B."/>
            <person name="Parody-Merino A.M."/>
            <person name="Battley P.F."/>
            <person name="Fidler A.E."/>
            <person name="Prosdocimi F."/>
        </authorList>
    </citation>
    <scope>NUCLEOTIDE SEQUENCE [LARGE SCALE GENOMIC DNA]</scope>
</reference>
<keyword evidence="2" id="KW-1185">Reference proteome</keyword>
<accession>A0A2I0U122</accession>
<dbReference type="EMBL" id="KZ506419">
    <property type="protein sequence ID" value="PKU39741.1"/>
    <property type="molecule type" value="Genomic_DNA"/>
</dbReference>
<name>A0A2I0U122_LIMLA</name>